<evidence type="ECO:0000256" key="10">
    <source>
        <dbReference type="ARBA" id="ARBA00022833"/>
    </source>
</evidence>
<keyword evidence="5" id="KW-0808">Transferase</keyword>
<evidence type="ECO:0000256" key="9">
    <source>
        <dbReference type="ARBA" id="ARBA00022786"/>
    </source>
</evidence>
<keyword evidence="10" id="KW-0862">Zinc</keyword>
<dbReference type="GO" id="GO:0061630">
    <property type="term" value="F:ubiquitin protein ligase activity"/>
    <property type="evidence" value="ECO:0007669"/>
    <property type="project" value="UniProtKB-EC"/>
</dbReference>
<dbReference type="EMBL" id="JBBWWQ010000011">
    <property type="protein sequence ID" value="KAK8935800.1"/>
    <property type="molecule type" value="Genomic_DNA"/>
</dbReference>
<organism evidence="16 17">
    <name type="scientific">Platanthera zijinensis</name>
    <dbReference type="NCBI Taxonomy" id="2320716"/>
    <lineage>
        <taxon>Eukaryota</taxon>
        <taxon>Viridiplantae</taxon>
        <taxon>Streptophyta</taxon>
        <taxon>Embryophyta</taxon>
        <taxon>Tracheophyta</taxon>
        <taxon>Spermatophyta</taxon>
        <taxon>Magnoliopsida</taxon>
        <taxon>Liliopsida</taxon>
        <taxon>Asparagales</taxon>
        <taxon>Orchidaceae</taxon>
        <taxon>Orchidoideae</taxon>
        <taxon>Orchideae</taxon>
        <taxon>Orchidinae</taxon>
        <taxon>Platanthera</taxon>
    </lineage>
</organism>
<dbReference type="AlphaFoldDB" id="A0AAP0BDI6"/>
<evidence type="ECO:0000259" key="15">
    <source>
        <dbReference type="PROSITE" id="PS50089"/>
    </source>
</evidence>
<comment type="catalytic activity">
    <reaction evidence="1">
        <text>S-ubiquitinyl-[E2 ubiquitin-conjugating enzyme]-L-cysteine + [acceptor protein]-L-lysine = [E2 ubiquitin-conjugating enzyme]-L-cysteine + N(6)-ubiquitinyl-[acceptor protein]-L-lysine.</text>
        <dbReference type="EC" id="2.3.2.27"/>
    </reaction>
</comment>
<dbReference type="EC" id="2.3.2.27" evidence="4"/>
<evidence type="ECO:0000256" key="3">
    <source>
        <dbReference type="ARBA" id="ARBA00004906"/>
    </source>
</evidence>
<evidence type="ECO:0000256" key="4">
    <source>
        <dbReference type="ARBA" id="ARBA00012483"/>
    </source>
</evidence>
<proteinExistence type="predicted"/>
<keyword evidence="12 14" id="KW-0472">Membrane</keyword>
<evidence type="ECO:0000313" key="16">
    <source>
        <dbReference type="EMBL" id="KAK8935800.1"/>
    </source>
</evidence>
<dbReference type="PANTHER" id="PTHR46539:SF29">
    <property type="entry name" value="(WILD MALAYSIAN BANANA) HYPOTHETICAL PROTEIN"/>
    <property type="match status" value="1"/>
</dbReference>
<keyword evidence="8 13" id="KW-0863">Zinc-finger</keyword>
<keyword evidence="11 14" id="KW-1133">Transmembrane helix</keyword>
<feature type="transmembrane region" description="Helical" evidence="14">
    <location>
        <begin position="6"/>
        <end position="22"/>
    </location>
</feature>
<dbReference type="FunFam" id="3.30.40.10:FF:000187">
    <property type="entry name" value="E3 ubiquitin-protein ligase ATL6"/>
    <property type="match status" value="1"/>
</dbReference>
<evidence type="ECO:0000313" key="17">
    <source>
        <dbReference type="Proteomes" id="UP001418222"/>
    </source>
</evidence>
<evidence type="ECO:0000256" key="6">
    <source>
        <dbReference type="ARBA" id="ARBA00022692"/>
    </source>
</evidence>
<comment type="subcellular location">
    <subcellularLocation>
        <location evidence="2">Membrane</location>
        <topology evidence="2">Single-pass membrane protein</topology>
    </subcellularLocation>
</comment>
<dbReference type="PANTHER" id="PTHR46539">
    <property type="entry name" value="E3 UBIQUITIN-PROTEIN LIGASE ATL42"/>
    <property type="match status" value="1"/>
</dbReference>
<keyword evidence="17" id="KW-1185">Reference proteome</keyword>
<evidence type="ECO:0000256" key="7">
    <source>
        <dbReference type="ARBA" id="ARBA00022723"/>
    </source>
</evidence>
<evidence type="ECO:0000256" key="11">
    <source>
        <dbReference type="ARBA" id="ARBA00022989"/>
    </source>
</evidence>
<dbReference type="Pfam" id="PF13639">
    <property type="entry name" value="zf-RING_2"/>
    <property type="match status" value="1"/>
</dbReference>
<protein>
    <recommendedName>
        <fullName evidence="4">RING-type E3 ubiquitin transferase</fullName>
        <ecNumber evidence="4">2.3.2.27</ecNumber>
    </recommendedName>
</protein>
<keyword evidence="6 14" id="KW-0812">Transmembrane</keyword>
<dbReference type="Gene3D" id="3.30.40.10">
    <property type="entry name" value="Zinc/RING finger domain, C3HC4 (zinc finger)"/>
    <property type="match status" value="1"/>
</dbReference>
<evidence type="ECO:0000256" key="8">
    <source>
        <dbReference type="ARBA" id="ARBA00022771"/>
    </source>
</evidence>
<dbReference type="CDD" id="cd16461">
    <property type="entry name" value="RING-H2_EL5-like"/>
    <property type="match status" value="1"/>
</dbReference>
<keyword evidence="9" id="KW-0833">Ubl conjugation pathway</keyword>
<evidence type="ECO:0000256" key="12">
    <source>
        <dbReference type="ARBA" id="ARBA00023136"/>
    </source>
</evidence>
<dbReference type="GO" id="GO:0008270">
    <property type="term" value="F:zinc ion binding"/>
    <property type="evidence" value="ECO:0007669"/>
    <property type="project" value="UniProtKB-KW"/>
</dbReference>
<evidence type="ECO:0000256" key="13">
    <source>
        <dbReference type="PROSITE-ProRule" id="PRU00175"/>
    </source>
</evidence>
<keyword evidence="7" id="KW-0479">Metal-binding</keyword>
<dbReference type="Proteomes" id="UP001418222">
    <property type="component" value="Unassembled WGS sequence"/>
</dbReference>
<sequence length="189" mass="20745">MELLATLSVVFIFLLISIHLYARYRRRDDSVTITIRRRRSSPAAAAPPEGLDAAAIAALPRFIFKRTGSSPSNGREECPVCLCAAEEGEVMRLLPDCQHMFHIQCVDMWLRSHSTCPVCRTKARPDKQMIEFGGLLAAPPMPERFCDGGSRRLVAGGPSSSLVSTTTGNGSRSWLTIVDNIGAVDLERQ</sequence>
<evidence type="ECO:0000256" key="14">
    <source>
        <dbReference type="SAM" id="Phobius"/>
    </source>
</evidence>
<gene>
    <name evidence="16" type="primary">ATL40</name>
    <name evidence="16" type="ORF">KSP39_PZI013628</name>
</gene>
<evidence type="ECO:0000256" key="1">
    <source>
        <dbReference type="ARBA" id="ARBA00000900"/>
    </source>
</evidence>
<feature type="domain" description="RING-type" evidence="15">
    <location>
        <begin position="78"/>
        <end position="120"/>
    </location>
</feature>
<comment type="caution">
    <text evidence="16">The sequence shown here is derived from an EMBL/GenBank/DDBJ whole genome shotgun (WGS) entry which is preliminary data.</text>
</comment>
<comment type="pathway">
    <text evidence="3">Protein modification; protein ubiquitination.</text>
</comment>
<dbReference type="PROSITE" id="PS50089">
    <property type="entry name" value="ZF_RING_2"/>
    <property type="match status" value="1"/>
</dbReference>
<dbReference type="SUPFAM" id="SSF57850">
    <property type="entry name" value="RING/U-box"/>
    <property type="match status" value="1"/>
</dbReference>
<name>A0AAP0BDI6_9ASPA</name>
<dbReference type="InterPro" id="IPR001841">
    <property type="entry name" value="Znf_RING"/>
</dbReference>
<dbReference type="GO" id="GO:0016020">
    <property type="term" value="C:membrane"/>
    <property type="evidence" value="ECO:0007669"/>
    <property type="project" value="UniProtKB-SubCell"/>
</dbReference>
<reference evidence="16 17" key="1">
    <citation type="journal article" date="2022" name="Nat. Plants">
        <title>Genomes of leafy and leafless Platanthera orchids illuminate the evolution of mycoheterotrophy.</title>
        <authorList>
            <person name="Li M.H."/>
            <person name="Liu K.W."/>
            <person name="Li Z."/>
            <person name="Lu H.C."/>
            <person name="Ye Q.L."/>
            <person name="Zhang D."/>
            <person name="Wang J.Y."/>
            <person name="Li Y.F."/>
            <person name="Zhong Z.M."/>
            <person name="Liu X."/>
            <person name="Yu X."/>
            <person name="Liu D.K."/>
            <person name="Tu X.D."/>
            <person name="Liu B."/>
            <person name="Hao Y."/>
            <person name="Liao X.Y."/>
            <person name="Jiang Y.T."/>
            <person name="Sun W.H."/>
            <person name="Chen J."/>
            <person name="Chen Y.Q."/>
            <person name="Ai Y."/>
            <person name="Zhai J.W."/>
            <person name="Wu S.S."/>
            <person name="Zhou Z."/>
            <person name="Hsiao Y.Y."/>
            <person name="Wu W.L."/>
            <person name="Chen Y.Y."/>
            <person name="Lin Y.F."/>
            <person name="Hsu J.L."/>
            <person name="Li C.Y."/>
            <person name="Wang Z.W."/>
            <person name="Zhao X."/>
            <person name="Zhong W.Y."/>
            <person name="Ma X.K."/>
            <person name="Ma L."/>
            <person name="Huang J."/>
            <person name="Chen G.Z."/>
            <person name="Huang M.Z."/>
            <person name="Huang L."/>
            <person name="Peng D.H."/>
            <person name="Luo Y.B."/>
            <person name="Zou S.Q."/>
            <person name="Chen S.P."/>
            <person name="Lan S."/>
            <person name="Tsai W.C."/>
            <person name="Van de Peer Y."/>
            <person name="Liu Z.J."/>
        </authorList>
    </citation>
    <scope>NUCLEOTIDE SEQUENCE [LARGE SCALE GENOMIC DNA]</scope>
    <source>
        <strain evidence="16">Lor287</strain>
    </source>
</reference>
<dbReference type="InterPro" id="IPR013083">
    <property type="entry name" value="Znf_RING/FYVE/PHD"/>
</dbReference>
<accession>A0AAP0BDI6</accession>
<evidence type="ECO:0000256" key="2">
    <source>
        <dbReference type="ARBA" id="ARBA00004167"/>
    </source>
</evidence>
<dbReference type="SMART" id="SM00184">
    <property type="entry name" value="RING"/>
    <property type="match status" value="1"/>
</dbReference>
<evidence type="ECO:0000256" key="5">
    <source>
        <dbReference type="ARBA" id="ARBA00022679"/>
    </source>
</evidence>